<dbReference type="AlphaFoldDB" id="A0A1W1YHF7"/>
<evidence type="ECO:0000256" key="4">
    <source>
        <dbReference type="ARBA" id="ARBA00023163"/>
    </source>
</evidence>
<protein>
    <submittedName>
        <fullName evidence="7">RNA polymerase sigma-70 factor, ECF subfamily</fullName>
    </submittedName>
</protein>
<dbReference type="Gene3D" id="1.10.1740.10">
    <property type="match status" value="1"/>
</dbReference>
<dbReference type="Proteomes" id="UP000192360">
    <property type="component" value="Unassembled WGS sequence"/>
</dbReference>
<dbReference type="GO" id="GO:0006352">
    <property type="term" value="P:DNA-templated transcription initiation"/>
    <property type="evidence" value="ECO:0007669"/>
    <property type="project" value="InterPro"/>
</dbReference>
<sequence length="173" mass="20473">MLDPQAELCKDSVFNSFYKEHSDSLYRFMYYRCGNKDRSLDLVQEAFLKIWNKCSEVTFEKAKSYLFSAANNLFLNEVRHDKVVLEYAKIKPISDTTNESPEYIMEENEYMDKLQKAIANLTDGQREVFLLSRMEDKKYSEIAEMLTISVKAVEKRMMGALNALREEFEYFRK</sequence>
<dbReference type="Pfam" id="PF08281">
    <property type="entry name" value="Sigma70_r4_2"/>
    <property type="match status" value="1"/>
</dbReference>
<dbReference type="GO" id="GO:0003677">
    <property type="term" value="F:DNA binding"/>
    <property type="evidence" value="ECO:0007669"/>
    <property type="project" value="InterPro"/>
</dbReference>
<dbReference type="InterPro" id="IPR014284">
    <property type="entry name" value="RNA_pol_sigma-70_dom"/>
</dbReference>
<dbReference type="Pfam" id="PF04542">
    <property type="entry name" value="Sigma70_r2"/>
    <property type="match status" value="1"/>
</dbReference>
<dbReference type="PANTHER" id="PTHR43133:SF46">
    <property type="entry name" value="RNA POLYMERASE SIGMA-70 FACTOR ECF SUBFAMILY"/>
    <property type="match status" value="1"/>
</dbReference>
<name>A0A1W1YHF7_9FLAO</name>
<dbReference type="PANTHER" id="PTHR43133">
    <property type="entry name" value="RNA POLYMERASE ECF-TYPE SIGMA FACTO"/>
    <property type="match status" value="1"/>
</dbReference>
<dbReference type="SUPFAM" id="SSF88659">
    <property type="entry name" value="Sigma3 and sigma4 domains of RNA polymerase sigma factors"/>
    <property type="match status" value="1"/>
</dbReference>
<dbReference type="RefSeq" id="WP_084059802.1">
    <property type="nucleotide sequence ID" value="NZ_FWXO01000001.1"/>
</dbReference>
<reference evidence="7 8" key="1">
    <citation type="submission" date="2017-04" db="EMBL/GenBank/DDBJ databases">
        <authorList>
            <person name="Afonso C.L."/>
            <person name="Miller P.J."/>
            <person name="Scott M.A."/>
            <person name="Spackman E."/>
            <person name="Goraichik I."/>
            <person name="Dimitrov K.M."/>
            <person name="Suarez D.L."/>
            <person name="Swayne D.E."/>
        </authorList>
    </citation>
    <scope>NUCLEOTIDE SEQUENCE [LARGE SCALE GENOMIC DNA]</scope>
    <source>
        <strain evidence="7 8">DSM 21164</strain>
    </source>
</reference>
<organism evidence="7 8">
    <name type="scientific">Cellulophaga tyrosinoxydans</name>
    <dbReference type="NCBI Taxonomy" id="504486"/>
    <lineage>
        <taxon>Bacteria</taxon>
        <taxon>Pseudomonadati</taxon>
        <taxon>Bacteroidota</taxon>
        <taxon>Flavobacteriia</taxon>
        <taxon>Flavobacteriales</taxon>
        <taxon>Flavobacteriaceae</taxon>
        <taxon>Cellulophaga</taxon>
    </lineage>
</organism>
<dbReference type="EMBL" id="FWXO01000001">
    <property type="protein sequence ID" value="SMC35605.1"/>
    <property type="molecule type" value="Genomic_DNA"/>
</dbReference>
<dbReference type="InterPro" id="IPR036388">
    <property type="entry name" value="WH-like_DNA-bd_sf"/>
</dbReference>
<evidence type="ECO:0000256" key="3">
    <source>
        <dbReference type="ARBA" id="ARBA00023082"/>
    </source>
</evidence>
<dbReference type="CDD" id="cd06171">
    <property type="entry name" value="Sigma70_r4"/>
    <property type="match status" value="1"/>
</dbReference>
<feature type="domain" description="RNA polymerase sigma-70 region 2" evidence="5">
    <location>
        <begin position="17"/>
        <end position="80"/>
    </location>
</feature>
<evidence type="ECO:0000259" key="5">
    <source>
        <dbReference type="Pfam" id="PF04542"/>
    </source>
</evidence>
<proteinExistence type="inferred from homology"/>
<dbReference type="NCBIfam" id="TIGR02937">
    <property type="entry name" value="sigma70-ECF"/>
    <property type="match status" value="1"/>
</dbReference>
<dbReference type="InterPro" id="IPR013249">
    <property type="entry name" value="RNA_pol_sigma70_r4_t2"/>
</dbReference>
<dbReference type="SUPFAM" id="SSF88946">
    <property type="entry name" value="Sigma2 domain of RNA polymerase sigma factors"/>
    <property type="match status" value="1"/>
</dbReference>
<feature type="domain" description="RNA polymerase sigma factor 70 region 4 type 2" evidence="6">
    <location>
        <begin position="112"/>
        <end position="163"/>
    </location>
</feature>
<comment type="similarity">
    <text evidence="1">Belongs to the sigma-70 factor family. ECF subfamily.</text>
</comment>
<keyword evidence="4" id="KW-0804">Transcription</keyword>
<dbReference type="InterPro" id="IPR039425">
    <property type="entry name" value="RNA_pol_sigma-70-like"/>
</dbReference>
<keyword evidence="8" id="KW-1185">Reference proteome</keyword>
<dbReference type="InterPro" id="IPR007627">
    <property type="entry name" value="RNA_pol_sigma70_r2"/>
</dbReference>
<evidence type="ECO:0000313" key="7">
    <source>
        <dbReference type="EMBL" id="SMC35605.1"/>
    </source>
</evidence>
<accession>A0A1W1YHF7</accession>
<dbReference type="OrthoDB" id="659855at2"/>
<keyword evidence="3" id="KW-0731">Sigma factor</keyword>
<dbReference type="GO" id="GO:0016987">
    <property type="term" value="F:sigma factor activity"/>
    <property type="evidence" value="ECO:0007669"/>
    <property type="project" value="UniProtKB-KW"/>
</dbReference>
<dbReference type="InterPro" id="IPR013325">
    <property type="entry name" value="RNA_pol_sigma_r2"/>
</dbReference>
<gene>
    <name evidence="7" type="ORF">SAMN05660703_0492</name>
</gene>
<dbReference type="STRING" id="504486.SAMN05660703_0492"/>
<evidence type="ECO:0000256" key="1">
    <source>
        <dbReference type="ARBA" id="ARBA00010641"/>
    </source>
</evidence>
<dbReference type="InterPro" id="IPR013324">
    <property type="entry name" value="RNA_pol_sigma_r3/r4-like"/>
</dbReference>
<dbReference type="Gene3D" id="1.10.10.10">
    <property type="entry name" value="Winged helix-like DNA-binding domain superfamily/Winged helix DNA-binding domain"/>
    <property type="match status" value="1"/>
</dbReference>
<evidence type="ECO:0000313" key="8">
    <source>
        <dbReference type="Proteomes" id="UP000192360"/>
    </source>
</evidence>
<evidence type="ECO:0000256" key="2">
    <source>
        <dbReference type="ARBA" id="ARBA00023015"/>
    </source>
</evidence>
<evidence type="ECO:0000259" key="6">
    <source>
        <dbReference type="Pfam" id="PF08281"/>
    </source>
</evidence>
<keyword evidence="2" id="KW-0805">Transcription regulation</keyword>